<dbReference type="AlphaFoldDB" id="A0A8T9EGX3"/>
<dbReference type="Gene3D" id="1.10.238.20">
    <property type="entry name" value="Pheromone/general odorant binding protein domain"/>
    <property type="match status" value="1"/>
</dbReference>
<dbReference type="InterPro" id="IPR006170">
    <property type="entry name" value="PBP/GOBP"/>
</dbReference>
<proteinExistence type="evidence at transcript level"/>
<organism evidence="1">
    <name type="scientific">Cylas formicarius</name>
    <name type="common">Sweet potato weevil</name>
    <name type="synonym">Attelabus formicarius</name>
    <dbReference type="NCBI Taxonomy" id="197179"/>
    <lineage>
        <taxon>Eukaryota</taxon>
        <taxon>Metazoa</taxon>
        <taxon>Ecdysozoa</taxon>
        <taxon>Arthropoda</taxon>
        <taxon>Hexapoda</taxon>
        <taxon>Insecta</taxon>
        <taxon>Pterygota</taxon>
        <taxon>Neoptera</taxon>
        <taxon>Endopterygota</taxon>
        <taxon>Coleoptera</taxon>
        <taxon>Polyphaga</taxon>
        <taxon>Cucujiformia</taxon>
        <taxon>Brentidae</taxon>
        <taxon>Cyladinae</taxon>
        <taxon>Cylas</taxon>
    </lineage>
</organism>
<reference evidence="1" key="1">
    <citation type="submission" date="2020-10" db="EMBL/GenBank/DDBJ databases">
        <title>Functional analysis of odorant-binding proteins in sweet potato weevil (Cylas formicarius).</title>
        <authorList>
            <person name="Hua J."/>
            <person name="Huang Y."/>
            <person name="Li H."/>
            <person name="Li Y."/>
            <person name="Wu C."/>
            <person name="Chen T."/>
        </authorList>
    </citation>
    <scope>NUCLEOTIDE SEQUENCE</scope>
</reference>
<dbReference type="SUPFAM" id="SSF47565">
    <property type="entry name" value="Insect pheromone/odorant-binding proteins"/>
    <property type="match status" value="1"/>
</dbReference>
<name>A0A8T9EGX3_CYLFO</name>
<gene>
    <name evidence="1" type="primary">OBP32</name>
</gene>
<dbReference type="InterPro" id="IPR036728">
    <property type="entry name" value="PBP_GOBP_sf"/>
</dbReference>
<accession>A0A8T9EGX3</accession>
<protein>
    <submittedName>
        <fullName evidence="1">Odorant binding protein 32</fullName>
    </submittedName>
</protein>
<dbReference type="Pfam" id="PF01395">
    <property type="entry name" value="PBP_GOBP"/>
    <property type="match status" value="1"/>
</dbReference>
<dbReference type="EMBL" id="MW091425">
    <property type="protein sequence ID" value="UNA06116.1"/>
    <property type="molecule type" value="mRNA"/>
</dbReference>
<evidence type="ECO:0000313" key="1">
    <source>
        <dbReference type="EMBL" id="UNA06116.1"/>
    </source>
</evidence>
<sequence>MYFALYDFNCKKMKVAILVCTALFAYVLAAPQYTEEYFKVHQECQEDVHYFIANMTVFQELEFEKKKPEDVELPVNFNDHLYCMYVKLFILTNKGTIDEAVAADKLKTFFPENANTQQIVADCSQATANAVNSTIVASSFYFCLLEYFA</sequence>
<dbReference type="GO" id="GO:0005549">
    <property type="term" value="F:odorant binding"/>
    <property type="evidence" value="ECO:0007669"/>
    <property type="project" value="InterPro"/>
</dbReference>